<dbReference type="Proteomes" id="UP001321450">
    <property type="component" value="Chromosome"/>
</dbReference>
<feature type="compositionally biased region" description="Pro residues" evidence="1">
    <location>
        <begin position="23"/>
        <end position="34"/>
    </location>
</feature>
<dbReference type="KEGG" id="meiy:MIN45_P0813"/>
<keyword evidence="2" id="KW-0812">Transmembrane</keyword>
<proteinExistence type="predicted"/>
<accession>A0AAU9C5J6</accession>
<sequence>MAHVHGDNKKMAEAAAKAAMPGPMAPHGPMPMGPGPHGPMMEMHNMMHGAAGNPGAHVVKAAAQGAAVTAGGGLMRRLSRHPLLMFGLGVVAGVVVYKYRKEIIATVASVGEKGKDFVLSTKENLEDIVAETQEEGESKS</sequence>
<feature type="compositionally biased region" description="Low complexity" evidence="1">
    <location>
        <begin position="13"/>
        <end position="22"/>
    </location>
</feature>
<feature type="region of interest" description="Disordered" evidence="1">
    <location>
        <begin position="1"/>
        <end position="34"/>
    </location>
</feature>
<gene>
    <name evidence="3" type="ORF">MIN45_P0813</name>
</gene>
<evidence type="ECO:0000313" key="3">
    <source>
        <dbReference type="EMBL" id="BCX88444.1"/>
    </source>
</evidence>
<name>A0AAU9C5J6_9GAMM</name>
<evidence type="ECO:0000313" key="4">
    <source>
        <dbReference type="Proteomes" id="UP001321450"/>
    </source>
</evidence>
<feature type="transmembrane region" description="Helical" evidence="2">
    <location>
        <begin position="83"/>
        <end position="99"/>
    </location>
</feature>
<reference evidence="4" key="1">
    <citation type="journal article" date="2024" name="Int. J. Syst. Evol. Microbiol.">
        <title>Methylomarinovum tepidoasis sp. nov., a moderately thermophilic methanotroph of the family Methylothermaceae isolated from a deep-sea hydrothermal field.</title>
        <authorList>
            <person name="Hirayama H."/>
            <person name="Takaki Y."/>
            <person name="Abe M."/>
            <person name="Miyazaki M."/>
            <person name="Uematsu K."/>
            <person name="Matsui Y."/>
            <person name="Takai K."/>
        </authorList>
    </citation>
    <scope>NUCLEOTIDE SEQUENCE [LARGE SCALE GENOMIC DNA]</scope>
    <source>
        <strain evidence="4">IN45</strain>
    </source>
</reference>
<protein>
    <submittedName>
        <fullName evidence="3">Uncharacterized protein</fullName>
    </submittedName>
</protein>
<keyword evidence="4" id="KW-1185">Reference proteome</keyword>
<keyword evidence="2" id="KW-1133">Transmembrane helix</keyword>
<organism evidence="3 4">
    <name type="scientific">Methylomarinovum tepidoasis</name>
    <dbReference type="NCBI Taxonomy" id="2840183"/>
    <lineage>
        <taxon>Bacteria</taxon>
        <taxon>Pseudomonadati</taxon>
        <taxon>Pseudomonadota</taxon>
        <taxon>Gammaproteobacteria</taxon>
        <taxon>Methylococcales</taxon>
        <taxon>Methylothermaceae</taxon>
        <taxon>Methylomarinovum</taxon>
    </lineage>
</organism>
<evidence type="ECO:0000256" key="1">
    <source>
        <dbReference type="SAM" id="MobiDB-lite"/>
    </source>
</evidence>
<dbReference type="EMBL" id="AP024718">
    <property type="protein sequence ID" value="BCX88444.1"/>
    <property type="molecule type" value="Genomic_DNA"/>
</dbReference>
<dbReference type="RefSeq" id="WP_286293559.1">
    <property type="nucleotide sequence ID" value="NZ_AP024718.1"/>
</dbReference>
<dbReference type="AlphaFoldDB" id="A0AAU9C5J6"/>
<keyword evidence="2" id="KW-0472">Membrane</keyword>
<evidence type="ECO:0000256" key="2">
    <source>
        <dbReference type="SAM" id="Phobius"/>
    </source>
</evidence>
<feature type="compositionally biased region" description="Basic and acidic residues" evidence="1">
    <location>
        <begin position="1"/>
        <end position="12"/>
    </location>
</feature>